<protein>
    <submittedName>
        <fullName evidence="1">DUF4249 family protein</fullName>
    </submittedName>
</protein>
<dbReference type="KEGG" id="fop:FNB79_15025"/>
<dbReference type="Proteomes" id="UP000319209">
    <property type="component" value="Chromosome"/>
</dbReference>
<dbReference type="EMBL" id="CP041637">
    <property type="protein sequence ID" value="QDO95228.1"/>
    <property type="molecule type" value="Genomic_DNA"/>
</dbReference>
<dbReference type="RefSeq" id="WP_143382136.1">
    <property type="nucleotide sequence ID" value="NZ_CP041637.1"/>
</dbReference>
<evidence type="ECO:0000313" key="1">
    <source>
        <dbReference type="EMBL" id="QDO95228.1"/>
    </source>
</evidence>
<dbReference type="InterPro" id="IPR025345">
    <property type="entry name" value="DUF4249"/>
</dbReference>
<organism evidence="1 2">
    <name type="scientific">Formosa sediminum</name>
    <dbReference type="NCBI Taxonomy" id="2594004"/>
    <lineage>
        <taxon>Bacteria</taxon>
        <taxon>Pseudomonadati</taxon>
        <taxon>Bacteroidota</taxon>
        <taxon>Flavobacteriia</taxon>
        <taxon>Flavobacteriales</taxon>
        <taxon>Flavobacteriaceae</taxon>
        <taxon>Formosa</taxon>
    </lineage>
</organism>
<accession>A0A516GUN5</accession>
<dbReference type="PROSITE" id="PS51257">
    <property type="entry name" value="PROKAR_LIPOPROTEIN"/>
    <property type="match status" value="1"/>
</dbReference>
<proteinExistence type="predicted"/>
<dbReference type="OrthoDB" id="1117838at2"/>
<dbReference type="AlphaFoldDB" id="A0A516GUN5"/>
<dbReference type="Pfam" id="PF14054">
    <property type="entry name" value="DUF4249"/>
    <property type="match status" value="1"/>
</dbReference>
<gene>
    <name evidence="1" type="ORF">FNB79_15025</name>
</gene>
<name>A0A516GUN5_9FLAO</name>
<sequence>MNVYNKLSVFLMLISLLSCEDVPDFNQEESKPVVEAYIYEGEPVNQVYIKKTIPYVSGEYEEEGVEYINDANVILTHNEQDYMLLPMEEDGRYFYDGTDLEIQTEEEYELSFTYEGELISSTTMIPDLPENVAISNDEIYIPQINSIQELANFQNYFEDTVDISWNNPDNSYYYIVIENLEDNPEPINTTEFIEDFEANFEFTTAPTQLDFLILTPLVHFTQFGMHKVTIYSVNEEYIRLYESMQQDSRDLAEPFTNINNGLGIFTGFSSDVVYFNVIQE</sequence>
<evidence type="ECO:0000313" key="2">
    <source>
        <dbReference type="Proteomes" id="UP000319209"/>
    </source>
</evidence>
<reference evidence="1 2" key="1">
    <citation type="submission" date="2019-07" db="EMBL/GenBank/DDBJ databases">
        <title>Genome sequencing for Formosa sp. PS13.</title>
        <authorList>
            <person name="Park S.-J."/>
        </authorList>
    </citation>
    <scope>NUCLEOTIDE SEQUENCE [LARGE SCALE GENOMIC DNA]</scope>
    <source>
        <strain evidence="1 2">PS13</strain>
    </source>
</reference>
<keyword evidence="2" id="KW-1185">Reference proteome</keyword>